<evidence type="ECO:0000313" key="8">
    <source>
        <dbReference type="EMBL" id="GGM38506.1"/>
    </source>
</evidence>
<dbReference type="InterPro" id="IPR020845">
    <property type="entry name" value="AMP-binding_CS"/>
</dbReference>
<reference evidence="8" key="1">
    <citation type="journal article" date="2014" name="Int. J. Syst. Evol. Microbiol.">
        <title>Complete genome sequence of Corynebacterium casei LMG S-19264T (=DSM 44701T), isolated from a smear-ripened cheese.</title>
        <authorList>
            <consortium name="US DOE Joint Genome Institute (JGI-PGF)"/>
            <person name="Walter F."/>
            <person name="Albersmeier A."/>
            <person name="Kalinowski J."/>
            <person name="Ruckert C."/>
        </authorList>
    </citation>
    <scope>NUCLEOTIDE SEQUENCE</scope>
    <source>
        <strain evidence="8">CGMCC 4.7312</strain>
    </source>
</reference>
<dbReference type="InterPro" id="IPR042099">
    <property type="entry name" value="ANL_N_sf"/>
</dbReference>
<protein>
    <recommendedName>
        <fullName evidence="6">Acyl-CoA synthetase</fullName>
    </recommendedName>
</protein>
<dbReference type="PANTHER" id="PTHR43272:SF32">
    <property type="entry name" value="AMP-DEPENDENT SYNTHETASE_LIGASE DOMAIN-CONTAINING PROTEIN"/>
    <property type="match status" value="1"/>
</dbReference>
<proteinExistence type="inferred from homology"/>
<dbReference type="SUPFAM" id="SSF56801">
    <property type="entry name" value="Acetyl-CoA synthetase-like"/>
    <property type="match status" value="1"/>
</dbReference>
<dbReference type="Pfam" id="PF00501">
    <property type="entry name" value="AMP-binding"/>
    <property type="match status" value="1"/>
</dbReference>
<reference evidence="8" key="2">
    <citation type="submission" date="2020-09" db="EMBL/GenBank/DDBJ databases">
        <authorList>
            <person name="Sun Q."/>
            <person name="Zhou Y."/>
        </authorList>
    </citation>
    <scope>NUCLEOTIDE SEQUENCE</scope>
    <source>
        <strain evidence="8">CGMCC 4.7312</strain>
    </source>
</reference>
<evidence type="ECO:0000256" key="5">
    <source>
        <dbReference type="ARBA" id="ARBA00024484"/>
    </source>
</evidence>
<dbReference type="GO" id="GO:0004467">
    <property type="term" value="F:long-chain fatty acid-CoA ligase activity"/>
    <property type="evidence" value="ECO:0007669"/>
    <property type="project" value="UniProtKB-EC"/>
</dbReference>
<feature type="domain" description="AMP-dependent synthetase/ligase" evidence="7">
    <location>
        <begin position="44"/>
        <end position="456"/>
    </location>
</feature>
<dbReference type="Pfam" id="PF23562">
    <property type="entry name" value="AMP-binding_C_3"/>
    <property type="match status" value="1"/>
</dbReference>
<dbReference type="PROSITE" id="PS00455">
    <property type="entry name" value="AMP_BINDING"/>
    <property type="match status" value="1"/>
</dbReference>
<keyword evidence="9" id="KW-1185">Reference proteome</keyword>
<evidence type="ECO:0000313" key="9">
    <source>
        <dbReference type="Proteomes" id="UP000608890"/>
    </source>
</evidence>
<dbReference type="GO" id="GO:0016020">
    <property type="term" value="C:membrane"/>
    <property type="evidence" value="ECO:0007669"/>
    <property type="project" value="TreeGrafter"/>
</dbReference>
<dbReference type="InterPro" id="IPR045851">
    <property type="entry name" value="AMP-bd_C_sf"/>
</dbReference>
<keyword evidence="4" id="KW-0443">Lipid metabolism</keyword>
<dbReference type="PANTHER" id="PTHR43272">
    <property type="entry name" value="LONG-CHAIN-FATTY-ACID--COA LIGASE"/>
    <property type="match status" value="1"/>
</dbReference>
<dbReference type="EMBL" id="BMNB01000009">
    <property type="protein sequence ID" value="GGM38506.1"/>
    <property type="molecule type" value="Genomic_DNA"/>
</dbReference>
<evidence type="ECO:0000259" key="7">
    <source>
        <dbReference type="Pfam" id="PF00501"/>
    </source>
</evidence>
<evidence type="ECO:0000256" key="2">
    <source>
        <dbReference type="ARBA" id="ARBA00022598"/>
    </source>
</evidence>
<dbReference type="InterPro" id="IPR000873">
    <property type="entry name" value="AMP-dep_synth/lig_dom"/>
</dbReference>
<organism evidence="8 9">
    <name type="scientific">Micromonospora sonchi</name>
    <dbReference type="NCBI Taxonomy" id="1763543"/>
    <lineage>
        <taxon>Bacteria</taxon>
        <taxon>Bacillati</taxon>
        <taxon>Actinomycetota</taxon>
        <taxon>Actinomycetes</taxon>
        <taxon>Micromonosporales</taxon>
        <taxon>Micromonosporaceae</taxon>
        <taxon>Micromonospora</taxon>
    </lineage>
</organism>
<evidence type="ECO:0000256" key="6">
    <source>
        <dbReference type="ARBA" id="ARBA00032875"/>
    </source>
</evidence>
<dbReference type="AlphaFoldDB" id="A0A917TUF3"/>
<dbReference type="Proteomes" id="UP000608890">
    <property type="component" value="Unassembled WGS sequence"/>
</dbReference>
<evidence type="ECO:0000256" key="3">
    <source>
        <dbReference type="ARBA" id="ARBA00022832"/>
    </source>
</evidence>
<comment type="similarity">
    <text evidence="1">Belongs to the ATP-dependent AMP-binding enzyme family.</text>
</comment>
<comment type="caution">
    <text evidence="8">The sequence shown here is derived from an EMBL/GenBank/DDBJ whole genome shotgun (WGS) entry which is preliminary data.</text>
</comment>
<evidence type="ECO:0000256" key="4">
    <source>
        <dbReference type="ARBA" id="ARBA00023098"/>
    </source>
</evidence>
<gene>
    <name evidence="8" type="ORF">GCM10011608_24020</name>
</gene>
<keyword evidence="2" id="KW-0436">Ligase</keyword>
<dbReference type="Gene3D" id="3.40.50.12780">
    <property type="entry name" value="N-terminal domain of ligase-like"/>
    <property type="match status" value="1"/>
</dbReference>
<sequence>MPPTQAILFGNAPYVTTVTPPPPKAATPMALDVPYRSIPDMFLKRVAATPDRQAFAHPGPDDSPVWLTWAQVAQRAKAVAAGLHGLGVGQEDPVAILANTRLEWVLADFGIMCASGATTTVYPTTEPQDATYILADSGSKVLFAENPDQAAKIAGVELPALTHVVLLDGAPDPSAAVPQLTLAELEEQGAGRLAEDPELIDRLVAGIGPEHLATLIYTSGTTGRPKGVELLHGGWCWEGVAQEAVGLLREDDLQYLWLPLSHSFGKTLLCGTTHVGMPTYVDGRVDKLVELLSVVRPTLMCGAPRVFEKVYNKAVTTARDAGGAKARIFAWAVAVGTEKVALEQAGKPVPGGLKLKYAVAEKLVFSKLQARLGGRMRVLVSGAAPLSPDIATFFAAANLPISEGYGLTESSAGNFVNPPGAIRIGTVGKAMGDLECRIDTDGEILIKGRPVMRGYHNLPEETSGAFTEDGFFRTGDIGSLDDDGYLRITDRKKDLVKTSGGKYVAPSHIEGMFKATCPYTSQAVVIGQARNYCTMLVTLDPDAIAGWAAGTPLEGRPYAEIVASPEAQAMIEEYVAELNSKLNRWETIKKVTVLPRDLTIEDGEITPSLKIKRRGVESNFAAEIDKMYEGTLAEV</sequence>
<keyword evidence="3" id="KW-0276">Fatty acid metabolism</keyword>
<dbReference type="Gene3D" id="3.30.300.30">
    <property type="match status" value="1"/>
</dbReference>
<comment type="catalytic activity">
    <reaction evidence="5">
        <text>a long-chain fatty acid + ATP + CoA = a long-chain fatty acyl-CoA + AMP + diphosphate</text>
        <dbReference type="Rhea" id="RHEA:15421"/>
        <dbReference type="ChEBI" id="CHEBI:30616"/>
        <dbReference type="ChEBI" id="CHEBI:33019"/>
        <dbReference type="ChEBI" id="CHEBI:57287"/>
        <dbReference type="ChEBI" id="CHEBI:57560"/>
        <dbReference type="ChEBI" id="CHEBI:83139"/>
        <dbReference type="ChEBI" id="CHEBI:456215"/>
        <dbReference type="EC" id="6.2.1.3"/>
    </reaction>
    <physiologicalReaction direction="left-to-right" evidence="5">
        <dbReference type="Rhea" id="RHEA:15422"/>
    </physiologicalReaction>
</comment>
<name>A0A917TUF3_9ACTN</name>
<accession>A0A917TUF3</accession>
<evidence type="ECO:0000256" key="1">
    <source>
        <dbReference type="ARBA" id="ARBA00006432"/>
    </source>
</evidence>
<dbReference type="CDD" id="cd05907">
    <property type="entry name" value="VL_LC_FACS_like"/>
    <property type="match status" value="1"/>
</dbReference>